<reference evidence="2 3" key="2">
    <citation type="journal article" date="2010" name="Nucleic Acids Res.">
        <title>BeetleBase in 2010: revisions to provide comprehensive genomic information for Tribolium castaneum.</title>
        <authorList>
            <person name="Kim H.S."/>
            <person name="Murphy T."/>
            <person name="Xia J."/>
            <person name="Caragea D."/>
            <person name="Park Y."/>
            <person name="Beeman R.W."/>
            <person name="Lorenzen M.D."/>
            <person name="Butcher S."/>
            <person name="Manak J.R."/>
            <person name="Brown S.J."/>
        </authorList>
    </citation>
    <scope>GENOME REANNOTATION</scope>
    <source>
        <strain evidence="2 3">Georgia GA2</strain>
    </source>
</reference>
<gene>
    <name evidence="2" type="primary">AUGUSTUS-3.0.2_32892</name>
    <name evidence="2" type="ORF">TcasGA2_TC032892</name>
</gene>
<sequence length="113" mass="12447">MRTETATTTVWVYRDVQCYLGDVTKDKDGVTKLNKARHNLGSESLIKTRTLAGGEARGWCPRHRTSMAANPPGPAGKVRRERNPAASEFLQLSCPSDGSSNQILEAFEELCTH</sequence>
<accession>A0A139WJN6</accession>
<evidence type="ECO:0000256" key="1">
    <source>
        <dbReference type="SAM" id="MobiDB-lite"/>
    </source>
</evidence>
<evidence type="ECO:0000313" key="2">
    <source>
        <dbReference type="EMBL" id="KYB28132.1"/>
    </source>
</evidence>
<proteinExistence type="predicted"/>
<evidence type="ECO:0000313" key="3">
    <source>
        <dbReference type="Proteomes" id="UP000007266"/>
    </source>
</evidence>
<name>A0A139WJN6_TRICA</name>
<organism evidence="2 3">
    <name type="scientific">Tribolium castaneum</name>
    <name type="common">Red flour beetle</name>
    <dbReference type="NCBI Taxonomy" id="7070"/>
    <lineage>
        <taxon>Eukaryota</taxon>
        <taxon>Metazoa</taxon>
        <taxon>Ecdysozoa</taxon>
        <taxon>Arthropoda</taxon>
        <taxon>Hexapoda</taxon>
        <taxon>Insecta</taxon>
        <taxon>Pterygota</taxon>
        <taxon>Neoptera</taxon>
        <taxon>Endopterygota</taxon>
        <taxon>Coleoptera</taxon>
        <taxon>Polyphaga</taxon>
        <taxon>Cucujiformia</taxon>
        <taxon>Tenebrionidae</taxon>
        <taxon>Tenebrionidae incertae sedis</taxon>
        <taxon>Tribolium</taxon>
    </lineage>
</organism>
<reference evidence="2 3" key="1">
    <citation type="journal article" date="2008" name="Nature">
        <title>The genome of the model beetle and pest Tribolium castaneum.</title>
        <authorList>
            <consortium name="Tribolium Genome Sequencing Consortium"/>
            <person name="Richards S."/>
            <person name="Gibbs R.A."/>
            <person name="Weinstock G.M."/>
            <person name="Brown S.J."/>
            <person name="Denell R."/>
            <person name="Beeman R.W."/>
            <person name="Gibbs R."/>
            <person name="Beeman R.W."/>
            <person name="Brown S.J."/>
            <person name="Bucher G."/>
            <person name="Friedrich M."/>
            <person name="Grimmelikhuijzen C.J."/>
            <person name="Klingler M."/>
            <person name="Lorenzen M."/>
            <person name="Richards S."/>
            <person name="Roth S."/>
            <person name="Schroder R."/>
            <person name="Tautz D."/>
            <person name="Zdobnov E.M."/>
            <person name="Muzny D."/>
            <person name="Gibbs R.A."/>
            <person name="Weinstock G.M."/>
            <person name="Attaway T."/>
            <person name="Bell S."/>
            <person name="Buhay C.J."/>
            <person name="Chandrabose M.N."/>
            <person name="Chavez D."/>
            <person name="Clerk-Blankenburg K.P."/>
            <person name="Cree A."/>
            <person name="Dao M."/>
            <person name="Davis C."/>
            <person name="Chacko J."/>
            <person name="Dinh H."/>
            <person name="Dugan-Rocha S."/>
            <person name="Fowler G."/>
            <person name="Garner T.T."/>
            <person name="Garnes J."/>
            <person name="Gnirke A."/>
            <person name="Hawes A."/>
            <person name="Hernandez J."/>
            <person name="Hines S."/>
            <person name="Holder M."/>
            <person name="Hume J."/>
            <person name="Jhangiani S.N."/>
            <person name="Joshi V."/>
            <person name="Khan Z.M."/>
            <person name="Jackson L."/>
            <person name="Kovar C."/>
            <person name="Kowis A."/>
            <person name="Lee S."/>
            <person name="Lewis L.R."/>
            <person name="Margolis J."/>
            <person name="Morgan M."/>
            <person name="Nazareth L.V."/>
            <person name="Nguyen N."/>
            <person name="Okwuonu G."/>
            <person name="Parker D."/>
            <person name="Richards S."/>
            <person name="Ruiz S.J."/>
            <person name="Santibanez J."/>
            <person name="Savard J."/>
            <person name="Scherer S.E."/>
            <person name="Schneider B."/>
            <person name="Sodergren E."/>
            <person name="Tautz D."/>
            <person name="Vattahil S."/>
            <person name="Villasana D."/>
            <person name="White C.S."/>
            <person name="Wright R."/>
            <person name="Park Y."/>
            <person name="Beeman R.W."/>
            <person name="Lord J."/>
            <person name="Oppert B."/>
            <person name="Lorenzen M."/>
            <person name="Brown S."/>
            <person name="Wang L."/>
            <person name="Savard J."/>
            <person name="Tautz D."/>
            <person name="Richards S."/>
            <person name="Weinstock G."/>
            <person name="Gibbs R.A."/>
            <person name="Liu Y."/>
            <person name="Worley K."/>
            <person name="Weinstock G."/>
            <person name="Elsik C.G."/>
            <person name="Reese J.T."/>
            <person name="Elhaik E."/>
            <person name="Landan G."/>
            <person name="Graur D."/>
            <person name="Arensburger P."/>
            <person name="Atkinson P."/>
            <person name="Beeman R.W."/>
            <person name="Beidler J."/>
            <person name="Brown S.J."/>
            <person name="Demuth J.P."/>
            <person name="Drury D.W."/>
            <person name="Du Y.Z."/>
            <person name="Fujiwara H."/>
            <person name="Lorenzen M."/>
            <person name="Maselli V."/>
            <person name="Osanai M."/>
            <person name="Park Y."/>
            <person name="Robertson H.M."/>
            <person name="Tu Z."/>
            <person name="Wang J.J."/>
            <person name="Wang S."/>
            <person name="Richards S."/>
            <person name="Song H."/>
            <person name="Zhang L."/>
            <person name="Sodergren E."/>
            <person name="Werner D."/>
            <person name="Stanke M."/>
            <person name="Morgenstern B."/>
            <person name="Solovyev V."/>
            <person name="Kosarev P."/>
            <person name="Brown G."/>
            <person name="Chen H.C."/>
            <person name="Ermolaeva O."/>
            <person name="Hlavina W."/>
            <person name="Kapustin Y."/>
            <person name="Kiryutin B."/>
            <person name="Kitts P."/>
            <person name="Maglott D."/>
            <person name="Pruitt K."/>
            <person name="Sapojnikov V."/>
            <person name="Souvorov A."/>
            <person name="Mackey A.J."/>
            <person name="Waterhouse R.M."/>
            <person name="Wyder S."/>
            <person name="Zdobnov E.M."/>
            <person name="Zdobnov E.M."/>
            <person name="Wyder S."/>
            <person name="Kriventseva E.V."/>
            <person name="Kadowaki T."/>
            <person name="Bork P."/>
            <person name="Aranda M."/>
            <person name="Bao R."/>
            <person name="Beermann A."/>
            <person name="Berns N."/>
            <person name="Bolognesi R."/>
            <person name="Bonneton F."/>
            <person name="Bopp D."/>
            <person name="Brown S.J."/>
            <person name="Bucher G."/>
            <person name="Butts T."/>
            <person name="Chaumot A."/>
            <person name="Denell R.E."/>
            <person name="Ferrier D.E."/>
            <person name="Friedrich M."/>
            <person name="Gordon C.M."/>
            <person name="Jindra M."/>
            <person name="Klingler M."/>
            <person name="Lan Q."/>
            <person name="Lattorff H.M."/>
            <person name="Laudet V."/>
            <person name="von Levetsow C."/>
            <person name="Liu Z."/>
            <person name="Lutz R."/>
            <person name="Lynch J.A."/>
            <person name="da Fonseca R.N."/>
            <person name="Posnien N."/>
            <person name="Reuter R."/>
            <person name="Roth S."/>
            <person name="Savard J."/>
            <person name="Schinko J.B."/>
            <person name="Schmitt C."/>
            <person name="Schoppmeier M."/>
            <person name="Schroder R."/>
            <person name="Shippy T.D."/>
            <person name="Simonnet F."/>
            <person name="Marques-Souza H."/>
            <person name="Tautz D."/>
            <person name="Tomoyasu Y."/>
            <person name="Trauner J."/>
            <person name="Van der Zee M."/>
            <person name="Vervoort M."/>
            <person name="Wittkopp N."/>
            <person name="Wimmer E.A."/>
            <person name="Yang X."/>
            <person name="Jones A.K."/>
            <person name="Sattelle D.B."/>
            <person name="Ebert P.R."/>
            <person name="Nelson D."/>
            <person name="Scott J.G."/>
            <person name="Beeman R.W."/>
            <person name="Muthukrishnan S."/>
            <person name="Kramer K.J."/>
            <person name="Arakane Y."/>
            <person name="Beeman R.W."/>
            <person name="Zhu Q."/>
            <person name="Hogenkamp D."/>
            <person name="Dixit R."/>
            <person name="Oppert B."/>
            <person name="Jiang H."/>
            <person name="Zou Z."/>
            <person name="Marshall J."/>
            <person name="Elpidina E."/>
            <person name="Vinokurov K."/>
            <person name="Oppert C."/>
            <person name="Zou Z."/>
            <person name="Evans J."/>
            <person name="Lu Z."/>
            <person name="Zhao P."/>
            <person name="Sumathipala N."/>
            <person name="Altincicek B."/>
            <person name="Vilcinskas A."/>
            <person name="Williams M."/>
            <person name="Hultmark D."/>
            <person name="Hetru C."/>
            <person name="Jiang H."/>
            <person name="Grimmelikhuijzen C.J."/>
            <person name="Hauser F."/>
            <person name="Cazzamali G."/>
            <person name="Williamson M."/>
            <person name="Park Y."/>
            <person name="Li B."/>
            <person name="Tanaka Y."/>
            <person name="Predel R."/>
            <person name="Neupert S."/>
            <person name="Schachtner J."/>
            <person name="Verleyen P."/>
            <person name="Raible F."/>
            <person name="Bork P."/>
            <person name="Friedrich M."/>
            <person name="Walden K.K."/>
            <person name="Robertson H.M."/>
            <person name="Angeli S."/>
            <person name="Foret S."/>
            <person name="Bucher G."/>
            <person name="Schuetz S."/>
            <person name="Maleszka R."/>
            <person name="Wimmer E.A."/>
            <person name="Beeman R.W."/>
            <person name="Lorenzen M."/>
            <person name="Tomoyasu Y."/>
            <person name="Miller S.C."/>
            <person name="Grossmann D."/>
            <person name="Bucher G."/>
        </authorList>
    </citation>
    <scope>NUCLEOTIDE SEQUENCE [LARGE SCALE GENOMIC DNA]</scope>
    <source>
        <strain evidence="2 3">Georgia GA2</strain>
    </source>
</reference>
<dbReference type="AlphaFoldDB" id="A0A139WJN6"/>
<dbReference type="EMBL" id="KQ971338">
    <property type="protein sequence ID" value="KYB28132.1"/>
    <property type="molecule type" value="Genomic_DNA"/>
</dbReference>
<protein>
    <submittedName>
        <fullName evidence="2">Uncharacterized protein</fullName>
    </submittedName>
</protein>
<dbReference type="Proteomes" id="UP000007266">
    <property type="component" value="Linkage group 4"/>
</dbReference>
<dbReference type="InParanoid" id="A0A139WJN6"/>
<keyword evidence="3" id="KW-1185">Reference proteome</keyword>
<feature type="region of interest" description="Disordered" evidence="1">
    <location>
        <begin position="57"/>
        <end position="81"/>
    </location>
</feature>